<name>A0ABV7YAW6_9ACTN</name>
<dbReference type="Gene3D" id="1.10.1200.20">
    <property type="entry name" value="Colicin E immunity protein"/>
    <property type="match status" value="1"/>
</dbReference>
<keyword evidence="4" id="KW-1185">Reference proteome</keyword>
<evidence type="ECO:0000256" key="1">
    <source>
        <dbReference type="ARBA" id="ARBA00009346"/>
    </source>
</evidence>
<dbReference type="InterPro" id="IPR035900">
    <property type="entry name" value="Colicin_E_sf"/>
</dbReference>
<proteinExistence type="inferred from homology"/>
<comment type="similarity">
    <text evidence="1">Belongs to the colicins ColE2/ColE8/ColE9 and pyocins S1/S2 family.</text>
</comment>
<protein>
    <submittedName>
        <fullName evidence="3">Bacteriocin immunity protein</fullName>
    </submittedName>
</protein>
<reference evidence="4" key="1">
    <citation type="journal article" date="2019" name="Int. J. Syst. Evol. Microbiol.">
        <title>The Global Catalogue of Microorganisms (GCM) 10K type strain sequencing project: providing services to taxonomists for standard genome sequencing and annotation.</title>
        <authorList>
            <consortium name="The Broad Institute Genomics Platform"/>
            <consortium name="The Broad Institute Genome Sequencing Center for Infectious Disease"/>
            <person name="Wu L."/>
            <person name="Ma J."/>
        </authorList>
    </citation>
    <scope>NUCLEOTIDE SEQUENCE [LARGE SCALE GENOMIC DNA]</scope>
    <source>
        <strain evidence="4">CGMCC 4.7241</strain>
    </source>
</reference>
<sequence>MSPERDRLIALVRRLISGDYQSEAEADNDVAAFEAAVPHPNASGLIYYWDEEFDHEPSAEEVVERAVAYRPTEL</sequence>
<keyword evidence="2" id="KW-0079">Bacteriocin immunity</keyword>
<evidence type="ECO:0000256" key="2">
    <source>
        <dbReference type="ARBA" id="ARBA00023025"/>
    </source>
</evidence>
<evidence type="ECO:0000313" key="3">
    <source>
        <dbReference type="EMBL" id="MFC3762287.1"/>
    </source>
</evidence>
<comment type="caution">
    <text evidence="3">The sequence shown here is derived from an EMBL/GenBank/DDBJ whole genome shotgun (WGS) entry which is preliminary data.</text>
</comment>
<dbReference type="RefSeq" id="WP_205120815.1">
    <property type="nucleotide sequence ID" value="NZ_JAFBCM010000001.1"/>
</dbReference>
<dbReference type="Pfam" id="PF01320">
    <property type="entry name" value="Colicin_Pyocin"/>
    <property type="match status" value="1"/>
</dbReference>
<dbReference type="InterPro" id="IPR000290">
    <property type="entry name" value="Colicin_pyocin"/>
</dbReference>
<gene>
    <name evidence="3" type="ORF">ACFOUW_15705</name>
</gene>
<evidence type="ECO:0000313" key="4">
    <source>
        <dbReference type="Proteomes" id="UP001595699"/>
    </source>
</evidence>
<organism evidence="3 4">
    <name type="scientific">Tenggerimyces flavus</name>
    <dbReference type="NCBI Taxonomy" id="1708749"/>
    <lineage>
        <taxon>Bacteria</taxon>
        <taxon>Bacillati</taxon>
        <taxon>Actinomycetota</taxon>
        <taxon>Actinomycetes</taxon>
        <taxon>Propionibacteriales</taxon>
        <taxon>Nocardioidaceae</taxon>
        <taxon>Tenggerimyces</taxon>
    </lineage>
</organism>
<accession>A0ABV7YAW6</accession>
<dbReference type="SUPFAM" id="SSF47345">
    <property type="entry name" value="Colicin E immunity proteins"/>
    <property type="match status" value="1"/>
</dbReference>
<dbReference type="EMBL" id="JBHRZH010000012">
    <property type="protein sequence ID" value="MFC3762287.1"/>
    <property type="molecule type" value="Genomic_DNA"/>
</dbReference>
<dbReference type="Proteomes" id="UP001595699">
    <property type="component" value="Unassembled WGS sequence"/>
</dbReference>